<sequence>MAETPSIKCLEAFHAILITGSATAAGKRLGTTQPAVSRLLSTFEEYVGFQLFYREHGRLIPTDEALALQKEVELTLSSVERLGALATNIHHSNVGSLKIVAPVSFLSGPLADVVADFMRTHPNVRISMDSRSPESARELVARRTVDCGFIQLPEHHPGLRAESLLAGRMVCVMAPDHPLAQRKILKPKDLRDSPLILLGKGRYSRGQIENAFRTEGIPMRVKIETHTVATACAFAKRGLGVAIVNGLLAEQFAHGAHITNFSPKISVEYGFITSAHTPMSRLTEAFFEHCQRCLS</sequence>
<keyword evidence="2" id="KW-0805">Transcription regulation</keyword>
<comment type="similarity">
    <text evidence="1">Belongs to the LysR transcriptional regulatory family.</text>
</comment>
<dbReference type="RefSeq" id="WP_126777003.1">
    <property type="nucleotide sequence ID" value="NZ_PIPM01000006.1"/>
</dbReference>
<evidence type="ECO:0000313" key="6">
    <source>
        <dbReference type="EMBL" id="RUO32878.1"/>
    </source>
</evidence>
<keyword evidence="3" id="KW-0238">DNA-binding</keyword>
<evidence type="ECO:0000256" key="2">
    <source>
        <dbReference type="ARBA" id="ARBA00023015"/>
    </source>
</evidence>
<keyword evidence="7" id="KW-1185">Reference proteome</keyword>
<dbReference type="SUPFAM" id="SSF53850">
    <property type="entry name" value="Periplasmic binding protein-like II"/>
    <property type="match status" value="1"/>
</dbReference>
<dbReference type="InterPro" id="IPR036390">
    <property type="entry name" value="WH_DNA-bd_sf"/>
</dbReference>
<dbReference type="InterPro" id="IPR036388">
    <property type="entry name" value="WH-like_DNA-bd_sf"/>
</dbReference>
<dbReference type="InterPro" id="IPR005119">
    <property type="entry name" value="LysR_subst-bd"/>
</dbReference>
<comment type="caution">
    <text evidence="6">The sequence shown here is derived from an EMBL/GenBank/DDBJ whole genome shotgun (WGS) entry which is preliminary data.</text>
</comment>
<dbReference type="Pfam" id="PF03466">
    <property type="entry name" value="LysR_substrate"/>
    <property type="match status" value="1"/>
</dbReference>
<dbReference type="Gene3D" id="1.10.10.10">
    <property type="entry name" value="Winged helix-like DNA-binding domain superfamily/Winged helix DNA-binding domain"/>
    <property type="match status" value="1"/>
</dbReference>
<dbReference type="PANTHER" id="PTHR30427:SF1">
    <property type="entry name" value="TRANSCRIPTIONAL ACTIVATOR PROTEIN LYSR"/>
    <property type="match status" value="1"/>
</dbReference>
<dbReference type="GO" id="GO:0043565">
    <property type="term" value="F:sequence-specific DNA binding"/>
    <property type="evidence" value="ECO:0007669"/>
    <property type="project" value="TreeGrafter"/>
</dbReference>
<dbReference type="InterPro" id="IPR000847">
    <property type="entry name" value="LysR_HTH_N"/>
</dbReference>
<protein>
    <submittedName>
        <fullName evidence="6">Transcriptional regulator</fullName>
    </submittedName>
</protein>
<evidence type="ECO:0000313" key="7">
    <source>
        <dbReference type="Proteomes" id="UP000288405"/>
    </source>
</evidence>
<dbReference type="Gene3D" id="3.40.190.290">
    <property type="match status" value="1"/>
</dbReference>
<gene>
    <name evidence="6" type="ORF">CWE11_07560</name>
</gene>
<dbReference type="CDD" id="cd08415">
    <property type="entry name" value="PBP2_LysR_opines_like"/>
    <property type="match status" value="1"/>
</dbReference>
<dbReference type="GO" id="GO:0010628">
    <property type="term" value="P:positive regulation of gene expression"/>
    <property type="evidence" value="ECO:0007669"/>
    <property type="project" value="TreeGrafter"/>
</dbReference>
<dbReference type="InterPro" id="IPR037424">
    <property type="entry name" value="NocR_PBP2"/>
</dbReference>
<dbReference type="PROSITE" id="PS50931">
    <property type="entry name" value="HTH_LYSR"/>
    <property type="match status" value="1"/>
</dbReference>
<feature type="domain" description="HTH lysR-type" evidence="5">
    <location>
        <begin position="5"/>
        <end position="62"/>
    </location>
</feature>
<reference evidence="6 7" key="1">
    <citation type="journal article" date="2011" name="Front. Microbiol.">
        <title>Genomic signatures of strain selection and enhancement in Bacillus atrophaeus var. globigii, a historical biowarfare simulant.</title>
        <authorList>
            <person name="Gibbons H.S."/>
            <person name="Broomall S.M."/>
            <person name="McNew L.A."/>
            <person name="Daligault H."/>
            <person name="Chapman C."/>
            <person name="Bruce D."/>
            <person name="Karavis M."/>
            <person name="Krepps M."/>
            <person name="McGregor P.A."/>
            <person name="Hong C."/>
            <person name="Park K.H."/>
            <person name="Akmal A."/>
            <person name="Feldman A."/>
            <person name="Lin J.S."/>
            <person name="Chang W.E."/>
            <person name="Higgs B.W."/>
            <person name="Demirev P."/>
            <person name="Lindquist J."/>
            <person name="Liem A."/>
            <person name="Fochler E."/>
            <person name="Read T.D."/>
            <person name="Tapia R."/>
            <person name="Johnson S."/>
            <person name="Bishop-Lilly K.A."/>
            <person name="Detter C."/>
            <person name="Han C."/>
            <person name="Sozhamannan S."/>
            <person name="Rosenzweig C.N."/>
            <person name="Skowronski E.W."/>
        </authorList>
    </citation>
    <scope>NUCLEOTIDE SEQUENCE [LARGE SCALE GENOMIC DNA]</scope>
    <source>
        <strain evidence="6 7">GYP-17</strain>
    </source>
</reference>
<evidence type="ECO:0000259" key="5">
    <source>
        <dbReference type="PROSITE" id="PS50931"/>
    </source>
</evidence>
<proteinExistence type="inferred from homology"/>
<organism evidence="6 7">
    <name type="scientific">Aliidiomarina sanyensis</name>
    <dbReference type="NCBI Taxonomy" id="1249555"/>
    <lineage>
        <taxon>Bacteria</taxon>
        <taxon>Pseudomonadati</taxon>
        <taxon>Pseudomonadota</taxon>
        <taxon>Gammaproteobacteria</taxon>
        <taxon>Alteromonadales</taxon>
        <taxon>Idiomarinaceae</taxon>
        <taxon>Aliidiomarina</taxon>
    </lineage>
</organism>
<dbReference type="AlphaFoldDB" id="A0A432WGH2"/>
<dbReference type="SUPFAM" id="SSF46785">
    <property type="entry name" value="Winged helix' DNA-binding domain"/>
    <property type="match status" value="1"/>
</dbReference>
<evidence type="ECO:0000256" key="3">
    <source>
        <dbReference type="ARBA" id="ARBA00023125"/>
    </source>
</evidence>
<evidence type="ECO:0000256" key="4">
    <source>
        <dbReference type="ARBA" id="ARBA00023163"/>
    </source>
</evidence>
<dbReference type="Proteomes" id="UP000288405">
    <property type="component" value="Unassembled WGS sequence"/>
</dbReference>
<keyword evidence="4" id="KW-0804">Transcription</keyword>
<dbReference type="GO" id="GO:0003700">
    <property type="term" value="F:DNA-binding transcription factor activity"/>
    <property type="evidence" value="ECO:0007669"/>
    <property type="project" value="InterPro"/>
</dbReference>
<dbReference type="PANTHER" id="PTHR30427">
    <property type="entry name" value="TRANSCRIPTIONAL ACTIVATOR PROTEIN LYSR"/>
    <property type="match status" value="1"/>
</dbReference>
<dbReference type="GO" id="GO:0009089">
    <property type="term" value="P:lysine biosynthetic process via diaminopimelate"/>
    <property type="evidence" value="ECO:0007669"/>
    <property type="project" value="TreeGrafter"/>
</dbReference>
<accession>A0A432WGH2</accession>
<dbReference type="Pfam" id="PF00126">
    <property type="entry name" value="HTH_1"/>
    <property type="match status" value="1"/>
</dbReference>
<dbReference type="OrthoDB" id="6624490at2"/>
<evidence type="ECO:0000256" key="1">
    <source>
        <dbReference type="ARBA" id="ARBA00009437"/>
    </source>
</evidence>
<dbReference type="EMBL" id="PIPM01000006">
    <property type="protein sequence ID" value="RUO32878.1"/>
    <property type="molecule type" value="Genomic_DNA"/>
</dbReference>
<name>A0A432WGH2_9GAMM</name>